<dbReference type="GO" id="GO:0006412">
    <property type="term" value="P:translation"/>
    <property type="evidence" value="ECO:0007669"/>
    <property type="project" value="InterPro"/>
</dbReference>
<protein>
    <recommendedName>
        <fullName evidence="4">50S ribosomal protein L31</fullName>
    </recommendedName>
</protein>
<evidence type="ECO:0000256" key="3">
    <source>
        <dbReference type="ARBA" id="ARBA00023274"/>
    </source>
</evidence>
<dbReference type="NCBIfam" id="TIGR00105">
    <property type="entry name" value="L31"/>
    <property type="match status" value="1"/>
</dbReference>
<dbReference type="NCBIfam" id="NF001809">
    <property type="entry name" value="PRK00528.1"/>
    <property type="match status" value="1"/>
</dbReference>
<dbReference type="GeneID" id="36960304"/>
<keyword evidence="5" id="KW-0934">Plastid</keyword>
<dbReference type="RefSeq" id="YP_009497660.1">
    <property type="nucleotide sequence ID" value="NC_038008.1"/>
</dbReference>
<dbReference type="GO" id="GO:0005840">
    <property type="term" value="C:ribosome"/>
    <property type="evidence" value="ECO:0007669"/>
    <property type="project" value="UniProtKB-KW"/>
</dbReference>
<dbReference type="PANTHER" id="PTHR33280">
    <property type="entry name" value="50S RIBOSOMAL PROTEIN L31, CHLOROPLASTIC"/>
    <property type="match status" value="1"/>
</dbReference>
<dbReference type="PANTHER" id="PTHR33280:SF1">
    <property type="entry name" value="LARGE RIBOSOMAL SUBUNIT PROTEIN BL31C"/>
    <property type="match status" value="1"/>
</dbReference>
<evidence type="ECO:0000313" key="5">
    <source>
        <dbReference type="EMBL" id="AWT40373.1"/>
    </source>
</evidence>
<dbReference type="SUPFAM" id="SSF143800">
    <property type="entry name" value="L28p-like"/>
    <property type="match status" value="1"/>
</dbReference>
<geneLocation type="chloroplast" evidence="5"/>
<gene>
    <name evidence="5" type="primary">rpl31</name>
</gene>
<reference evidence="5" key="1">
    <citation type="journal article" date="2018" name="Adv. Bot. Res.">
        <title>Evolution of the Plastid Genomes in Diatoms.</title>
        <authorList>
            <person name="Yu M."/>
            <person name="Ashworth M.P."/>
            <person name="Hajrah N.H."/>
            <person name="Khiyami M.A."/>
            <person name="Sabir M.J."/>
            <person name="Alhebshi A.M."/>
            <person name="Al-Malki A.L."/>
            <person name="Sabir J.S.M."/>
            <person name="Theriot E.C."/>
            <person name="Jansen R.K."/>
        </authorList>
    </citation>
    <scope>NUCLEOTIDE SEQUENCE</scope>
</reference>
<dbReference type="PROSITE" id="PS01143">
    <property type="entry name" value="RIBOSOMAL_L31"/>
    <property type="match status" value="1"/>
</dbReference>
<proteinExistence type="inferred from homology"/>
<comment type="similarity">
    <text evidence="1">Belongs to the bacterial ribosomal protein bL31 family. Type A subfamily.</text>
</comment>
<keyword evidence="2 4" id="KW-0689">Ribosomal protein</keyword>
<dbReference type="EMBL" id="MG755807">
    <property type="protein sequence ID" value="AWT40373.1"/>
    <property type="molecule type" value="Genomic_DNA"/>
</dbReference>
<dbReference type="InterPro" id="IPR002150">
    <property type="entry name" value="Ribosomal_bL31"/>
</dbReference>
<evidence type="ECO:0000256" key="2">
    <source>
        <dbReference type="ARBA" id="ARBA00022980"/>
    </source>
</evidence>
<dbReference type="GO" id="GO:1990904">
    <property type="term" value="C:ribonucleoprotein complex"/>
    <property type="evidence" value="ECO:0007669"/>
    <property type="project" value="UniProtKB-KW"/>
</dbReference>
<evidence type="ECO:0000256" key="4">
    <source>
        <dbReference type="RuleBase" id="RU000564"/>
    </source>
</evidence>
<dbReference type="InterPro" id="IPR034704">
    <property type="entry name" value="Ribosomal_bL28/bL31-like_sf"/>
</dbReference>
<sequence length="71" mass="8348">MPKKGIHPKWISNTRISCDDKLICLINSTKPNLNIDIWLGNHPFYTNSQKIIDTEGRVEKFLKKYQLDFNN</sequence>
<dbReference type="Pfam" id="PF01197">
    <property type="entry name" value="Ribosomal_L31"/>
    <property type="match status" value="1"/>
</dbReference>
<dbReference type="AlphaFoldDB" id="A0A2U9NTA8"/>
<keyword evidence="3 4" id="KW-0687">Ribonucleoprotein</keyword>
<accession>A0A2U9NTA8</accession>
<dbReference type="Gene3D" id="4.10.830.30">
    <property type="entry name" value="Ribosomal protein L31"/>
    <property type="match status" value="1"/>
</dbReference>
<dbReference type="GO" id="GO:0003735">
    <property type="term" value="F:structural constituent of ribosome"/>
    <property type="evidence" value="ECO:0007669"/>
    <property type="project" value="InterPro"/>
</dbReference>
<evidence type="ECO:0000256" key="1">
    <source>
        <dbReference type="ARBA" id="ARBA00009296"/>
    </source>
</evidence>
<keyword evidence="5" id="KW-0150">Chloroplast</keyword>
<name>A0A2U9NTA8_9STRA</name>
<organism evidence="5">
    <name type="scientific">Astrosyne radiata</name>
    <dbReference type="NCBI Taxonomy" id="1158023"/>
    <lineage>
        <taxon>Eukaryota</taxon>
        <taxon>Sar</taxon>
        <taxon>Stramenopiles</taxon>
        <taxon>Ochrophyta</taxon>
        <taxon>Bacillariophyta</taxon>
        <taxon>Fragilariophyceae</taxon>
        <taxon>Fragilariophycidae</taxon>
        <taxon>Cyclophorales</taxon>
        <taxon>Cyclophoraceae</taxon>
        <taxon>Astrosyne</taxon>
    </lineage>
</organism>
<dbReference type="PRINTS" id="PR01249">
    <property type="entry name" value="RIBOSOMALL31"/>
</dbReference>
<dbReference type="InterPro" id="IPR042105">
    <property type="entry name" value="Ribosomal_bL31_sf"/>
</dbReference>